<dbReference type="InterPro" id="IPR051158">
    <property type="entry name" value="Metallophosphoesterase_sf"/>
</dbReference>
<dbReference type="Proteomes" id="UP000199492">
    <property type="component" value="Unassembled WGS sequence"/>
</dbReference>
<keyword evidence="3" id="KW-1133">Transmembrane helix</keyword>
<reference evidence="6" key="1">
    <citation type="submission" date="2016-10" db="EMBL/GenBank/DDBJ databases">
        <authorList>
            <person name="Varghese N."/>
            <person name="Submissions S."/>
        </authorList>
    </citation>
    <scope>NUCLEOTIDE SEQUENCE [LARGE SCALE GENOMIC DNA]</scope>
    <source>
        <strain evidence="6">DSM 15363</strain>
    </source>
</reference>
<sequence length="406" mass="47089">MRTVSLFTIFLLCCAILLVDITAFYWLKSITNLIDSAFFSIGIHVLFWIFTVGLIASILVFKVILDDISPIRKQLLISRFYGLAILSFVPKLIFVIIISILYFTNFIFSESKSLIVVPIVGLFSGFLPFFVILYGILKAKYRFKVHHHIIRTKLLPKPFDGLKIVQLSDLHLGSFNYRYKKLESAIEKINHLKPDYIFITGDLVNNFEWELRGWGKVFKQLESKNGKYAILGNHDYGDYSLWESLEAKQENFEAIQQFYKTIDFKLLLNEAEIISKNSEEIAIIGVENWGEPPIRQYADLEKAITKVQHVPFKILLSHDPTHWPEEVIDNTDITLTLAGHTHGMQAAFQYKNLQWSPIKYKFKHWAGLYKHNAQYLYVNRGLGWLGFPARIGMRPEITFIELKTKP</sequence>
<keyword evidence="6" id="KW-1185">Reference proteome</keyword>
<evidence type="ECO:0000256" key="1">
    <source>
        <dbReference type="ARBA" id="ARBA00022723"/>
    </source>
</evidence>
<organism evidence="5 6">
    <name type="scientific">Winogradskyella thalassocola</name>
    <dbReference type="NCBI Taxonomy" id="262004"/>
    <lineage>
        <taxon>Bacteria</taxon>
        <taxon>Pseudomonadati</taxon>
        <taxon>Bacteroidota</taxon>
        <taxon>Flavobacteriia</taxon>
        <taxon>Flavobacteriales</taxon>
        <taxon>Flavobacteriaceae</taxon>
        <taxon>Winogradskyella</taxon>
    </lineage>
</organism>
<dbReference type="PANTHER" id="PTHR31302:SF31">
    <property type="entry name" value="PHOSPHODIESTERASE YAEI"/>
    <property type="match status" value="1"/>
</dbReference>
<dbReference type="GO" id="GO:0046872">
    <property type="term" value="F:metal ion binding"/>
    <property type="evidence" value="ECO:0007669"/>
    <property type="project" value="UniProtKB-KW"/>
</dbReference>
<dbReference type="InterPro" id="IPR004843">
    <property type="entry name" value="Calcineurin-like_PHP"/>
</dbReference>
<evidence type="ECO:0000313" key="6">
    <source>
        <dbReference type="Proteomes" id="UP000199492"/>
    </source>
</evidence>
<dbReference type="SUPFAM" id="SSF56300">
    <property type="entry name" value="Metallo-dependent phosphatases"/>
    <property type="match status" value="1"/>
</dbReference>
<dbReference type="GO" id="GO:0016020">
    <property type="term" value="C:membrane"/>
    <property type="evidence" value="ECO:0007669"/>
    <property type="project" value="GOC"/>
</dbReference>
<dbReference type="Gene3D" id="3.60.21.10">
    <property type="match status" value="1"/>
</dbReference>
<dbReference type="Pfam" id="PF00149">
    <property type="entry name" value="Metallophos"/>
    <property type="match status" value="1"/>
</dbReference>
<protein>
    <recommendedName>
        <fullName evidence="4">Calcineurin-like phosphoesterase domain-containing protein</fullName>
    </recommendedName>
</protein>
<keyword evidence="2" id="KW-0378">Hydrolase</keyword>
<name>A0A1G8JF89_9FLAO</name>
<dbReference type="GO" id="GO:0008758">
    <property type="term" value="F:UDP-2,3-diacylglucosamine hydrolase activity"/>
    <property type="evidence" value="ECO:0007669"/>
    <property type="project" value="TreeGrafter"/>
</dbReference>
<keyword evidence="1" id="KW-0479">Metal-binding</keyword>
<feature type="transmembrane region" description="Helical" evidence="3">
    <location>
        <begin position="39"/>
        <end position="61"/>
    </location>
</feature>
<dbReference type="STRING" id="262004.SAMN04489796_10967"/>
<keyword evidence="3" id="KW-0472">Membrane</keyword>
<dbReference type="GO" id="GO:0009245">
    <property type="term" value="P:lipid A biosynthetic process"/>
    <property type="evidence" value="ECO:0007669"/>
    <property type="project" value="TreeGrafter"/>
</dbReference>
<dbReference type="EMBL" id="FNCZ01000009">
    <property type="protein sequence ID" value="SDI29845.1"/>
    <property type="molecule type" value="Genomic_DNA"/>
</dbReference>
<keyword evidence="3" id="KW-0812">Transmembrane</keyword>
<feature type="transmembrane region" description="Helical" evidence="3">
    <location>
        <begin position="7"/>
        <end position="27"/>
    </location>
</feature>
<proteinExistence type="predicted"/>
<gene>
    <name evidence="5" type="ORF">SAMN04489796_10967</name>
</gene>
<dbReference type="RefSeq" id="WP_092470095.1">
    <property type="nucleotide sequence ID" value="NZ_FNCZ01000009.1"/>
</dbReference>
<feature type="transmembrane region" description="Helical" evidence="3">
    <location>
        <begin position="81"/>
        <end position="103"/>
    </location>
</feature>
<dbReference type="PANTHER" id="PTHR31302">
    <property type="entry name" value="TRANSMEMBRANE PROTEIN WITH METALLOPHOSPHOESTERASE DOMAIN-RELATED"/>
    <property type="match status" value="1"/>
</dbReference>
<evidence type="ECO:0000256" key="2">
    <source>
        <dbReference type="ARBA" id="ARBA00022801"/>
    </source>
</evidence>
<dbReference type="OrthoDB" id="9780884at2"/>
<evidence type="ECO:0000313" key="5">
    <source>
        <dbReference type="EMBL" id="SDI29845.1"/>
    </source>
</evidence>
<accession>A0A1G8JF89</accession>
<feature type="domain" description="Calcineurin-like phosphoesterase" evidence="4">
    <location>
        <begin position="162"/>
        <end position="343"/>
    </location>
</feature>
<evidence type="ECO:0000256" key="3">
    <source>
        <dbReference type="SAM" id="Phobius"/>
    </source>
</evidence>
<dbReference type="AlphaFoldDB" id="A0A1G8JF89"/>
<feature type="transmembrane region" description="Helical" evidence="3">
    <location>
        <begin position="115"/>
        <end position="137"/>
    </location>
</feature>
<dbReference type="CDD" id="cd07385">
    <property type="entry name" value="MPP_YkuE_C"/>
    <property type="match status" value="1"/>
</dbReference>
<evidence type="ECO:0000259" key="4">
    <source>
        <dbReference type="Pfam" id="PF00149"/>
    </source>
</evidence>
<dbReference type="InterPro" id="IPR029052">
    <property type="entry name" value="Metallo-depent_PP-like"/>
</dbReference>